<dbReference type="InterPro" id="IPR052065">
    <property type="entry name" value="Compl_asym_regulator"/>
</dbReference>
<evidence type="ECO:0000313" key="6">
    <source>
        <dbReference type="RefSeq" id="XP_005090196.1"/>
    </source>
</evidence>
<dbReference type="PANTHER" id="PTHR22906">
    <property type="entry name" value="PROPERDIN"/>
    <property type="match status" value="1"/>
</dbReference>
<dbReference type="Proteomes" id="UP000694888">
    <property type="component" value="Unplaced"/>
</dbReference>
<dbReference type="PROSITE" id="PS50092">
    <property type="entry name" value="TSP1"/>
    <property type="match status" value="5"/>
</dbReference>
<gene>
    <name evidence="6" type="primary">LOC101847303</name>
</gene>
<name>A0ABM0JC11_APLCA</name>
<dbReference type="RefSeq" id="XP_005090196.1">
    <property type="nucleotide sequence ID" value="XM_005090139.2"/>
</dbReference>
<evidence type="ECO:0000256" key="4">
    <source>
        <dbReference type="SAM" id="SignalP"/>
    </source>
</evidence>
<evidence type="ECO:0000256" key="1">
    <source>
        <dbReference type="ARBA" id="ARBA00022737"/>
    </source>
</evidence>
<keyword evidence="6" id="KW-0645">Protease</keyword>
<dbReference type="InterPro" id="IPR000884">
    <property type="entry name" value="TSP1_rpt"/>
</dbReference>
<evidence type="ECO:0000313" key="5">
    <source>
        <dbReference type="Proteomes" id="UP000694888"/>
    </source>
</evidence>
<keyword evidence="6" id="KW-0482">Metalloprotease</keyword>
<protein>
    <submittedName>
        <fullName evidence="6">A disintegrin and metalloproteinase with thrombospondin motifs adt-1</fullName>
    </submittedName>
</protein>
<keyword evidence="2" id="KW-1015">Disulfide bond</keyword>
<evidence type="ECO:0000256" key="3">
    <source>
        <dbReference type="SAM" id="MobiDB-lite"/>
    </source>
</evidence>
<keyword evidence="1" id="KW-0677">Repeat</keyword>
<dbReference type="PANTHER" id="PTHR22906:SF46">
    <property type="entry name" value="HEMICENTIN-1-LIKE"/>
    <property type="match status" value="1"/>
</dbReference>
<proteinExistence type="predicted"/>
<evidence type="ECO:0000256" key="2">
    <source>
        <dbReference type="ARBA" id="ARBA00023157"/>
    </source>
</evidence>
<feature type="signal peptide" evidence="4">
    <location>
        <begin position="1"/>
        <end position="38"/>
    </location>
</feature>
<dbReference type="SMART" id="SM00209">
    <property type="entry name" value="TSP1"/>
    <property type="match status" value="5"/>
</dbReference>
<feature type="chain" id="PRO_5045826898" evidence="4">
    <location>
        <begin position="39"/>
        <end position="454"/>
    </location>
</feature>
<keyword evidence="6" id="KW-0378">Hydrolase</keyword>
<accession>A0ABM0JC11</accession>
<reference evidence="6" key="1">
    <citation type="submission" date="2025-08" db="UniProtKB">
        <authorList>
            <consortium name="RefSeq"/>
        </authorList>
    </citation>
    <scope>IDENTIFICATION</scope>
</reference>
<feature type="region of interest" description="Disordered" evidence="3">
    <location>
        <begin position="386"/>
        <end position="454"/>
    </location>
</feature>
<dbReference type="GeneID" id="101847303"/>
<sequence length="454" mass="52095">MASRFGSPVAWKMTHSRLALVLLVVSVCLHAELNTVKALEERDWDPALDLKHPPPVSDKDFFGDGFVEPPDSDRPRPFIQFPPGFNHPQSPRPQWSACRNGFQSRYGPCNDPRWGGRSRSNCLFKRRCSPPSPQPLRSQYGPWSRWSQCDRQGYQFRQRQCQGQGCSRSGLNERRRCSRYTRTPVPYTTAAPYYSSWGAWSEWSDCYLSQKTRNRRCLSSRSCRGVGEQKMRCRNPNDPEESQWQQWQRWAPCSGGLQSRQRQCPGEHCSGFDTQTKVCVGGEDRDLEGTRDPQWSEWSSWSDCFAKVHYRVRTCQGSEKCSGDAYELSECQETEAQRREDWTEWTEWSSCVFGVSRRARGCRKRSCQGPDQERKDCLVQTLPGTGPISISDSGQGQRQGSRQAGGQDGMGWQEWSRWSSVCQNGKRWRRRQCTPGDRTLGRCVGPSSDSKNCQ</sequence>
<keyword evidence="5" id="KW-1185">Reference proteome</keyword>
<feature type="compositionally biased region" description="Low complexity" evidence="3">
    <location>
        <begin position="388"/>
        <end position="405"/>
    </location>
</feature>
<keyword evidence="4" id="KW-0732">Signal</keyword>
<organism evidence="5 6">
    <name type="scientific">Aplysia californica</name>
    <name type="common">California sea hare</name>
    <dbReference type="NCBI Taxonomy" id="6500"/>
    <lineage>
        <taxon>Eukaryota</taxon>
        <taxon>Metazoa</taxon>
        <taxon>Spiralia</taxon>
        <taxon>Lophotrochozoa</taxon>
        <taxon>Mollusca</taxon>
        <taxon>Gastropoda</taxon>
        <taxon>Heterobranchia</taxon>
        <taxon>Euthyneura</taxon>
        <taxon>Tectipleura</taxon>
        <taxon>Aplysiida</taxon>
        <taxon>Aplysioidea</taxon>
        <taxon>Aplysiidae</taxon>
        <taxon>Aplysia</taxon>
    </lineage>
</organism>
<dbReference type="GO" id="GO:0008237">
    <property type="term" value="F:metallopeptidase activity"/>
    <property type="evidence" value="ECO:0007669"/>
    <property type="project" value="UniProtKB-KW"/>
</dbReference>